<gene>
    <name evidence="2" type="ORF">N7496_012494</name>
</gene>
<dbReference type="GeneID" id="81444586"/>
<keyword evidence="3" id="KW-1185">Reference proteome</keyword>
<name>A0A9W9R7X7_9EURO</name>
<evidence type="ECO:0000313" key="2">
    <source>
        <dbReference type="EMBL" id="KAJ5355282.1"/>
    </source>
</evidence>
<comment type="caution">
    <text evidence="2">The sequence shown here is derived from an EMBL/GenBank/DDBJ whole genome shotgun (WGS) entry which is preliminary data.</text>
</comment>
<accession>A0A9W9R7X7</accession>
<reference evidence="2" key="2">
    <citation type="journal article" date="2023" name="IMA Fungus">
        <title>Comparative genomic study of the Penicillium genus elucidates a diverse pangenome and 15 lateral gene transfer events.</title>
        <authorList>
            <person name="Petersen C."/>
            <person name="Sorensen T."/>
            <person name="Nielsen M.R."/>
            <person name="Sondergaard T.E."/>
            <person name="Sorensen J.L."/>
            <person name="Fitzpatrick D.A."/>
            <person name="Frisvad J.C."/>
            <person name="Nielsen K.L."/>
        </authorList>
    </citation>
    <scope>NUCLEOTIDE SEQUENCE</scope>
    <source>
        <strain evidence="2">IBT 29864</strain>
    </source>
</reference>
<sequence length="193" mass="22296">MPKYRADFEDTLRYMATPLSPIISMETGRPHPEFPRNYLAFHLLTSNQLDSLARHFHQVWPILPMTLFYPFQIRSWVGAPHEHDVDVATKRQRFGHFIGMWPYLHPVNSGLPQAYADSPEEFAVPISTHVENCEVNDGDQHDDGGDDVEGNQQTTDNAELPDTVEELLAWLDREWEAELREARNRSDGPFCKH</sequence>
<evidence type="ECO:0000256" key="1">
    <source>
        <dbReference type="SAM" id="MobiDB-lite"/>
    </source>
</evidence>
<feature type="region of interest" description="Disordered" evidence="1">
    <location>
        <begin position="136"/>
        <end position="162"/>
    </location>
</feature>
<protein>
    <submittedName>
        <fullName evidence="2">Uncharacterized protein</fullName>
    </submittedName>
</protein>
<dbReference type="RefSeq" id="XP_056549305.1">
    <property type="nucleotide sequence ID" value="XM_056705407.1"/>
</dbReference>
<organism evidence="2 3">
    <name type="scientific">Penicillium cataractarum</name>
    <dbReference type="NCBI Taxonomy" id="2100454"/>
    <lineage>
        <taxon>Eukaryota</taxon>
        <taxon>Fungi</taxon>
        <taxon>Dikarya</taxon>
        <taxon>Ascomycota</taxon>
        <taxon>Pezizomycotina</taxon>
        <taxon>Eurotiomycetes</taxon>
        <taxon>Eurotiomycetidae</taxon>
        <taxon>Eurotiales</taxon>
        <taxon>Aspergillaceae</taxon>
        <taxon>Penicillium</taxon>
    </lineage>
</organism>
<dbReference type="OrthoDB" id="4156665at2759"/>
<reference evidence="2" key="1">
    <citation type="submission" date="2022-11" db="EMBL/GenBank/DDBJ databases">
        <authorList>
            <person name="Petersen C."/>
        </authorList>
    </citation>
    <scope>NUCLEOTIDE SEQUENCE</scope>
    <source>
        <strain evidence="2">IBT 29864</strain>
    </source>
</reference>
<evidence type="ECO:0000313" key="3">
    <source>
        <dbReference type="Proteomes" id="UP001147782"/>
    </source>
</evidence>
<dbReference type="Proteomes" id="UP001147782">
    <property type="component" value="Unassembled WGS sequence"/>
</dbReference>
<proteinExistence type="predicted"/>
<dbReference type="AlphaFoldDB" id="A0A9W9R7X7"/>
<dbReference type="EMBL" id="JAPZBS010000010">
    <property type="protein sequence ID" value="KAJ5355282.1"/>
    <property type="molecule type" value="Genomic_DNA"/>
</dbReference>